<feature type="compositionally biased region" description="Polar residues" evidence="2">
    <location>
        <begin position="83"/>
        <end position="114"/>
    </location>
</feature>
<sequence>MSYRRRGGLNGRGAIIRSPGYRNSPHITSEAMIHEIPSKAAPHITPSTLPHTTLSTPNQMPNIQAAPQTPVTNVAATISHQDEVPNSTTEATVHQEPQTTQVDSMPNTSVSDETGNPEKIDSVLHPNGLWFAHREVTDIVSETSYKAYFKGPYCNWAMTPLEARRRWWNAFKQEFSWDPSIAKEVKKGWKSKCSRRISDMVSKVCTDPKYNADWCPPTIREEMIQIRKRKEFQEKSKQCSKNRMGNGTQKIHHRQGSISTEEERLKLEKKLGRKPTAAELYFECHADSGGRFVNSNAETVWNNYNSKKAANLECETENHKTEDELFLEAAGGWNDKGILFGLGAAADSYYEKPVTKEKRAKKSRREYAMELENKFIDLVTENVEQQKELDATKESLVETQKSLAETQNTVKALEQQVQMLLQSKKISNSATSTSSPTDA</sequence>
<accession>A0A803MM56</accession>
<dbReference type="GeneID" id="110707504"/>
<evidence type="ECO:0008006" key="5">
    <source>
        <dbReference type="Google" id="ProtNLM"/>
    </source>
</evidence>
<dbReference type="OMA" id="CETENHK"/>
<dbReference type="Proteomes" id="UP000596660">
    <property type="component" value="Unplaced"/>
</dbReference>
<evidence type="ECO:0000313" key="3">
    <source>
        <dbReference type="EnsemblPlants" id="AUR62032018-RA:cds"/>
    </source>
</evidence>
<reference evidence="3" key="2">
    <citation type="submission" date="2021-03" db="UniProtKB">
        <authorList>
            <consortium name="EnsemblPlants"/>
        </authorList>
    </citation>
    <scope>IDENTIFICATION</scope>
</reference>
<dbReference type="Gramene" id="AUR62032018-RA">
    <property type="protein sequence ID" value="AUR62032018-RA:cds"/>
    <property type="gene ID" value="AUR62032018"/>
</dbReference>
<dbReference type="AlphaFoldDB" id="A0A803MM56"/>
<organism evidence="3 4">
    <name type="scientific">Chenopodium quinoa</name>
    <name type="common">Quinoa</name>
    <dbReference type="NCBI Taxonomy" id="63459"/>
    <lineage>
        <taxon>Eukaryota</taxon>
        <taxon>Viridiplantae</taxon>
        <taxon>Streptophyta</taxon>
        <taxon>Embryophyta</taxon>
        <taxon>Tracheophyta</taxon>
        <taxon>Spermatophyta</taxon>
        <taxon>Magnoliopsida</taxon>
        <taxon>eudicotyledons</taxon>
        <taxon>Gunneridae</taxon>
        <taxon>Pentapetalae</taxon>
        <taxon>Caryophyllales</taxon>
        <taxon>Chenopodiaceae</taxon>
        <taxon>Chenopodioideae</taxon>
        <taxon>Atripliceae</taxon>
        <taxon>Chenopodium</taxon>
    </lineage>
</organism>
<dbReference type="KEGG" id="cqi:110707504"/>
<feature type="coiled-coil region" evidence="1">
    <location>
        <begin position="368"/>
        <end position="423"/>
    </location>
</feature>
<keyword evidence="1" id="KW-0175">Coiled coil</keyword>
<reference evidence="3" key="1">
    <citation type="journal article" date="2017" name="Nature">
        <title>The genome of Chenopodium quinoa.</title>
        <authorList>
            <person name="Jarvis D.E."/>
            <person name="Ho Y.S."/>
            <person name="Lightfoot D.J."/>
            <person name="Schmoeckel S.M."/>
            <person name="Li B."/>
            <person name="Borm T.J.A."/>
            <person name="Ohyanagi H."/>
            <person name="Mineta K."/>
            <person name="Michell C.T."/>
            <person name="Saber N."/>
            <person name="Kharbatia N.M."/>
            <person name="Rupper R.R."/>
            <person name="Sharp A.R."/>
            <person name="Dally N."/>
            <person name="Boughton B.A."/>
            <person name="Woo Y.H."/>
            <person name="Gao G."/>
            <person name="Schijlen E.G.W.M."/>
            <person name="Guo X."/>
            <person name="Momin A.A."/>
            <person name="Negrao S."/>
            <person name="Al-Babili S."/>
            <person name="Gehring C."/>
            <person name="Roessner U."/>
            <person name="Jung C."/>
            <person name="Murphy K."/>
            <person name="Arold S.T."/>
            <person name="Gojobori T."/>
            <person name="van der Linden C.G."/>
            <person name="van Loo E.N."/>
            <person name="Jellen E.N."/>
            <person name="Maughan P.J."/>
            <person name="Tester M."/>
        </authorList>
    </citation>
    <scope>NUCLEOTIDE SEQUENCE [LARGE SCALE GENOMIC DNA]</scope>
    <source>
        <strain evidence="3">cv. PI 614886</strain>
    </source>
</reference>
<name>A0A803MM56_CHEQI</name>
<dbReference type="InterPro" id="IPR004252">
    <property type="entry name" value="Probable_transposase_24"/>
</dbReference>
<evidence type="ECO:0000256" key="1">
    <source>
        <dbReference type="SAM" id="Coils"/>
    </source>
</evidence>
<proteinExistence type="predicted"/>
<feature type="region of interest" description="Disordered" evidence="2">
    <location>
        <begin position="83"/>
        <end position="116"/>
    </location>
</feature>
<dbReference type="EnsemblPlants" id="AUR62032018-RA">
    <property type="protein sequence ID" value="AUR62032018-RA:cds"/>
    <property type="gene ID" value="AUR62032018"/>
</dbReference>
<gene>
    <name evidence="3" type="primary">LOC110707504</name>
</gene>
<keyword evidence="4" id="KW-1185">Reference proteome</keyword>
<evidence type="ECO:0000256" key="2">
    <source>
        <dbReference type="SAM" id="MobiDB-lite"/>
    </source>
</evidence>
<protein>
    <recommendedName>
        <fullName evidence="5">Transposase, Ptta/En/Spm, plant</fullName>
    </recommendedName>
</protein>
<evidence type="ECO:0000313" key="4">
    <source>
        <dbReference type="Proteomes" id="UP000596660"/>
    </source>
</evidence>
<feature type="region of interest" description="Disordered" evidence="2">
    <location>
        <begin position="235"/>
        <end position="259"/>
    </location>
</feature>
<feature type="compositionally biased region" description="Polar residues" evidence="2">
    <location>
        <begin position="239"/>
        <end position="249"/>
    </location>
</feature>
<dbReference type="RefSeq" id="XP_021741210.1">
    <property type="nucleotide sequence ID" value="XM_021885518.1"/>
</dbReference>
<dbReference type="Pfam" id="PF03004">
    <property type="entry name" value="Transposase_24"/>
    <property type="match status" value="1"/>
</dbReference>
<feature type="region of interest" description="Disordered" evidence="2">
    <location>
        <begin position="1"/>
        <end position="23"/>
    </location>
</feature>
<dbReference type="OrthoDB" id="1429956at2759"/>